<proteinExistence type="predicted"/>
<keyword evidence="3" id="KW-1185">Reference proteome</keyword>
<dbReference type="AlphaFoldDB" id="A0A1X2HFK5"/>
<evidence type="ECO:0000256" key="1">
    <source>
        <dbReference type="SAM" id="MobiDB-lite"/>
    </source>
</evidence>
<feature type="compositionally biased region" description="Acidic residues" evidence="1">
    <location>
        <begin position="21"/>
        <end position="31"/>
    </location>
</feature>
<name>A0A1X2HFK5_SYNRA</name>
<evidence type="ECO:0000313" key="2">
    <source>
        <dbReference type="EMBL" id="ORY97708.1"/>
    </source>
</evidence>
<protein>
    <submittedName>
        <fullName evidence="2">Uncharacterized protein</fullName>
    </submittedName>
</protein>
<reference evidence="2 3" key="1">
    <citation type="submission" date="2016-07" db="EMBL/GenBank/DDBJ databases">
        <title>Pervasive Adenine N6-methylation of Active Genes in Fungi.</title>
        <authorList>
            <consortium name="DOE Joint Genome Institute"/>
            <person name="Mondo S.J."/>
            <person name="Dannebaum R.O."/>
            <person name="Kuo R.C."/>
            <person name="Labutti K."/>
            <person name="Haridas S."/>
            <person name="Kuo A."/>
            <person name="Salamov A."/>
            <person name="Ahrendt S.R."/>
            <person name="Lipzen A."/>
            <person name="Sullivan W."/>
            <person name="Andreopoulos W.B."/>
            <person name="Clum A."/>
            <person name="Lindquist E."/>
            <person name="Daum C."/>
            <person name="Ramamoorthy G.K."/>
            <person name="Gryganskyi A."/>
            <person name="Culley D."/>
            <person name="Magnuson J.K."/>
            <person name="James T.Y."/>
            <person name="O'Malley M.A."/>
            <person name="Stajich J.E."/>
            <person name="Spatafora J.W."/>
            <person name="Visel A."/>
            <person name="Grigoriev I.V."/>
        </authorList>
    </citation>
    <scope>NUCLEOTIDE SEQUENCE [LARGE SCALE GENOMIC DNA]</scope>
    <source>
        <strain evidence="2 3">NRRL 2496</strain>
    </source>
</reference>
<dbReference type="OMA" id="CARDINC"/>
<accession>A0A1X2HFK5</accession>
<dbReference type="OrthoDB" id="5954868at2759"/>
<gene>
    <name evidence="2" type="ORF">BCR43DRAFT_249731</name>
</gene>
<dbReference type="Proteomes" id="UP000242180">
    <property type="component" value="Unassembled WGS sequence"/>
</dbReference>
<feature type="region of interest" description="Disordered" evidence="1">
    <location>
        <begin position="1"/>
        <end position="33"/>
    </location>
</feature>
<dbReference type="STRING" id="13706.A0A1X2HFK5"/>
<dbReference type="InParanoid" id="A0A1X2HFK5"/>
<dbReference type="EMBL" id="MCGN01000004">
    <property type="protein sequence ID" value="ORY97708.1"/>
    <property type="molecule type" value="Genomic_DNA"/>
</dbReference>
<evidence type="ECO:0000313" key="3">
    <source>
        <dbReference type="Proteomes" id="UP000242180"/>
    </source>
</evidence>
<dbReference type="PANTHER" id="PTHR31389">
    <property type="entry name" value="LD39211P"/>
    <property type="match status" value="1"/>
</dbReference>
<organism evidence="2 3">
    <name type="scientific">Syncephalastrum racemosum</name>
    <name type="common">Filamentous fungus</name>
    <dbReference type="NCBI Taxonomy" id="13706"/>
    <lineage>
        <taxon>Eukaryota</taxon>
        <taxon>Fungi</taxon>
        <taxon>Fungi incertae sedis</taxon>
        <taxon>Mucoromycota</taxon>
        <taxon>Mucoromycotina</taxon>
        <taxon>Mucoromycetes</taxon>
        <taxon>Mucorales</taxon>
        <taxon>Syncephalastraceae</taxon>
        <taxon>Syncephalastrum</taxon>
    </lineage>
</organism>
<comment type="caution">
    <text evidence="2">The sequence shown here is derived from an EMBL/GenBank/DDBJ whole genome shotgun (WGS) entry which is preliminary data.</text>
</comment>
<sequence length="300" mass="34760">MESQAETDIASELLPPSLEEQQQEEQQEDAVSEGRRYPFTIVTAASGNHFCALESMLYTLRETRQYVKEEEFPRIVVYDLGITPKHKAVLDNLYALQYFDELVQFEFDKYPTFWDITVERGQYAWKTGIVKEVQEKIGGIIVWLDTGDVPNPMFLKMIPNYIRQHGFWSPRSTGFIGSKFNHLGMFKYFHARRKDYAHFENCNGAALGFDADNKQIVDQLITPWYDCGMNKRCIAPKGSSRQNHRQDQSAITFLAIRAGFQCVEYPEFHGLTIHQDDYCHQRLQTLEAMGVLSHPSFIDM</sequence>
<dbReference type="PANTHER" id="PTHR31389:SF4">
    <property type="entry name" value="LD39211P"/>
    <property type="match status" value="1"/>
</dbReference>